<evidence type="ECO:0000256" key="12">
    <source>
        <dbReference type="ARBA" id="ARBA00025198"/>
    </source>
</evidence>
<keyword evidence="17" id="KW-0175">Coiled coil</keyword>
<comment type="caution">
    <text evidence="18">The sequence shown here is derived from an EMBL/GenBank/DDBJ whole genome shotgun (WGS) entry which is preliminary data.</text>
</comment>
<comment type="function">
    <text evidence="13">Component of the F(0) channel, it forms part of the peripheral stalk, linking F(1) to F(0). The b'-subunit is a diverged and duplicated form of b found in plants and photosynthetic bacteria.</text>
</comment>
<evidence type="ECO:0000256" key="10">
    <source>
        <dbReference type="ARBA" id="ARBA00023136"/>
    </source>
</evidence>
<dbReference type="GO" id="GO:0046961">
    <property type="term" value="F:proton-transporting ATPase activity, rotational mechanism"/>
    <property type="evidence" value="ECO:0007669"/>
    <property type="project" value="TreeGrafter"/>
</dbReference>
<keyword evidence="6 15" id="KW-0812">Transmembrane</keyword>
<comment type="subunit">
    <text evidence="14 15">F-type ATPases have 2 components, F(1) - the catalytic core - and F(0) - the membrane proton channel. F(1) has five subunits: alpha(3), beta(3), gamma(1), delta(1), epsilon(1). F(0) has three main subunits: a(1), b(2) and c(10-14). The alpha and beta chains form an alternating ring which encloses part of the gamma chain. F(1) is attached to F(0) by a central stalk formed by the gamma and epsilon chains, while a peripheral stalk is formed by the delta and b chains.</text>
</comment>
<evidence type="ECO:0000256" key="1">
    <source>
        <dbReference type="ARBA" id="ARBA00004377"/>
    </source>
</evidence>
<keyword evidence="18" id="KW-0378">Hydrolase</keyword>
<dbReference type="PANTHER" id="PTHR33445:SF1">
    <property type="entry name" value="ATP SYNTHASE SUBUNIT B"/>
    <property type="match status" value="1"/>
</dbReference>
<name>A0A0H1R8R2_9HYPH</name>
<dbReference type="STRING" id="1225564.AA309_21405"/>
<dbReference type="OrthoDB" id="8479836at2"/>
<evidence type="ECO:0000313" key="18">
    <source>
        <dbReference type="EMBL" id="KLK91231.1"/>
    </source>
</evidence>
<dbReference type="InterPro" id="IPR002146">
    <property type="entry name" value="ATP_synth_b/b'su_bac/chlpt"/>
</dbReference>
<dbReference type="CDD" id="cd06503">
    <property type="entry name" value="ATP-synt_Fo_b"/>
    <property type="match status" value="1"/>
</dbReference>
<evidence type="ECO:0000256" key="6">
    <source>
        <dbReference type="ARBA" id="ARBA00022692"/>
    </source>
</evidence>
<keyword evidence="7 15" id="KW-0375">Hydrogen ion transport</keyword>
<feature type="coiled-coil region" evidence="17">
    <location>
        <begin position="40"/>
        <end position="118"/>
    </location>
</feature>
<keyword evidence="19" id="KW-1185">Reference proteome</keyword>
<evidence type="ECO:0000256" key="11">
    <source>
        <dbReference type="ARBA" id="ARBA00023310"/>
    </source>
</evidence>
<dbReference type="PANTHER" id="PTHR33445">
    <property type="entry name" value="ATP SYNTHASE SUBUNIT B', CHLOROPLASTIC"/>
    <property type="match status" value="1"/>
</dbReference>
<dbReference type="HAMAP" id="MF_01398">
    <property type="entry name" value="ATP_synth_b_bprime"/>
    <property type="match status" value="1"/>
</dbReference>
<evidence type="ECO:0000256" key="2">
    <source>
        <dbReference type="ARBA" id="ARBA00005513"/>
    </source>
</evidence>
<dbReference type="GO" id="GO:0005886">
    <property type="term" value="C:plasma membrane"/>
    <property type="evidence" value="ECO:0007669"/>
    <property type="project" value="UniProtKB-SubCell"/>
</dbReference>
<evidence type="ECO:0000256" key="7">
    <source>
        <dbReference type="ARBA" id="ARBA00022781"/>
    </source>
</evidence>
<keyword evidence="11 15" id="KW-0066">ATP synthesis</keyword>
<reference evidence="18 19" key="1">
    <citation type="submission" date="2015-05" db="EMBL/GenBank/DDBJ databases">
        <title>Draft genome sequence of Microvirga vignae strain BR3299, a novel nitrogen fixing bacteria isolated from Brazil semi-aired region.</title>
        <authorList>
            <person name="Zilli J.E."/>
            <person name="Passos S.R."/>
            <person name="Leite J."/>
            <person name="Baldani J.I."/>
            <person name="Xavier G.R."/>
            <person name="Rumjaneck N.G."/>
            <person name="Simoes-Araujo J.L."/>
        </authorList>
    </citation>
    <scope>NUCLEOTIDE SEQUENCE [LARGE SCALE GENOMIC DNA]</scope>
    <source>
        <strain evidence="18 19">BR3299</strain>
    </source>
</reference>
<dbReference type="GO" id="GO:0016787">
    <property type="term" value="F:hydrolase activity"/>
    <property type="evidence" value="ECO:0007669"/>
    <property type="project" value="UniProtKB-KW"/>
</dbReference>
<evidence type="ECO:0000256" key="13">
    <source>
        <dbReference type="ARBA" id="ARBA00025614"/>
    </source>
</evidence>
<proteinExistence type="inferred from homology"/>
<organism evidence="18 19">
    <name type="scientific">Microvirga vignae</name>
    <dbReference type="NCBI Taxonomy" id="1225564"/>
    <lineage>
        <taxon>Bacteria</taxon>
        <taxon>Pseudomonadati</taxon>
        <taxon>Pseudomonadota</taxon>
        <taxon>Alphaproteobacteria</taxon>
        <taxon>Hyphomicrobiales</taxon>
        <taxon>Methylobacteriaceae</taxon>
        <taxon>Microvirga</taxon>
    </lineage>
</organism>
<feature type="transmembrane region" description="Helical" evidence="15">
    <location>
        <begin position="12"/>
        <end position="33"/>
    </location>
</feature>
<keyword evidence="5 15" id="KW-0138">CF(0)</keyword>
<keyword evidence="10 15" id="KW-0472">Membrane</keyword>
<comment type="similarity">
    <text evidence="2 15 16">Belongs to the ATPase B chain family.</text>
</comment>
<dbReference type="Pfam" id="PF00430">
    <property type="entry name" value="ATP-synt_B"/>
    <property type="match status" value="1"/>
</dbReference>
<evidence type="ECO:0000256" key="17">
    <source>
        <dbReference type="SAM" id="Coils"/>
    </source>
</evidence>
<comment type="function">
    <text evidence="12 15">F(1)F(0) ATP synthase produces ATP from ADP in the presence of a proton or sodium gradient. F-type ATPases consist of two structural domains, F(1) containing the extramembraneous catalytic core and F(0) containing the membrane proton channel, linked together by a central stalk and a peripheral stalk. During catalysis, ATP synthesis in the catalytic domain of F(1) is coupled via a rotary mechanism of the central stalk subunits to proton translocation.</text>
</comment>
<protein>
    <recommendedName>
        <fullName evidence="15">ATP synthase subunit b</fullName>
    </recommendedName>
    <alternativeName>
        <fullName evidence="15">ATP synthase F(0) sector subunit b</fullName>
    </alternativeName>
    <alternativeName>
        <fullName evidence="15">ATPase subunit I</fullName>
    </alternativeName>
    <alternativeName>
        <fullName evidence="15">F-type ATPase subunit b</fullName>
        <shortName evidence="15">F-ATPase subunit b</shortName>
    </alternativeName>
</protein>
<evidence type="ECO:0000256" key="3">
    <source>
        <dbReference type="ARBA" id="ARBA00022448"/>
    </source>
</evidence>
<evidence type="ECO:0000256" key="15">
    <source>
        <dbReference type="HAMAP-Rule" id="MF_01398"/>
    </source>
</evidence>
<evidence type="ECO:0000256" key="14">
    <source>
        <dbReference type="ARBA" id="ARBA00025830"/>
    </source>
</evidence>
<keyword evidence="3 15" id="KW-0813">Transport</keyword>
<gene>
    <name evidence="15" type="primary">atpF</name>
    <name evidence="18" type="ORF">AA309_21405</name>
</gene>
<comment type="subcellular location">
    <subcellularLocation>
        <location evidence="1">Cell inner membrane</location>
        <topology evidence="1">Single-pass membrane protein</topology>
    </subcellularLocation>
    <subcellularLocation>
        <location evidence="15">Cell membrane</location>
        <topology evidence="15">Single-pass membrane protein</topology>
    </subcellularLocation>
</comment>
<keyword evidence="9 15" id="KW-0406">Ion transport</keyword>
<dbReference type="GO" id="GO:0045259">
    <property type="term" value="C:proton-transporting ATP synthase complex"/>
    <property type="evidence" value="ECO:0007669"/>
    <property type="project" value="UniProtKB-KW"/>
</dbReference>
<dbReference type="AlphaFoldDB" id="A0A0H1R8R2"/>
<evidence type="ECO:0000256" key="4">
    <source>
        <dbReference type="ARBA" id="ARBA00022475"/>
    </source>
</evidence>
<accession>A0A0H1R8R2</accession>
<keyword evidence="8 15" id="KW-1133">Transmembrane helix</keyword>
<dbReference type="RefSeq" id="WP_047191053.1">
    <property type="nucleotide sequence ID" value="NZ_LCYG01000057.1"/>
</dbReference>
<dbReference type="GO" id="GO:0046933">
    <property type="term" value="F:proton-transporting ATP synthase activity, rotational mechanism"/>
    <property type="evidence" value="ECO:0007669"/>
    <property type="project" value="UniProtKB-UniRule"/>
</dbReference>
<evidence type="ECO:0000256" key="9">
    <source>
        <dbReference type="ARBA" id="ARBA00023065"/>
    </source>
</evidence>
<dbReference type="PATRIC" id="fig|1225564.3.peg.5632"/>
<evidence type="ECO:0000256" key="8">
    <source>
        <dbReference type="ARBA" id="ARBA00022989"/>
    </source>
</evidence>
<evidence type="ECO:0000313" key="19">
    <source>
        <dbReference type="Proteomes" id="UP000035489"/>
    </source>
</evidence>
<evidence type="ECO:0000256" key="16">
    <source>
        <dbReference type="RuleBase" id="RU003848"/>
    </source>
</evidence>
<sequence length="164" mass="18123">MSHLFADAEFWVALAFIIFWGIMFYLGVPGKVLNQLDSRGKRIADELAEAKRLREDAEKLLREFEAKRAAAEREAAEIVSSAKEEAERMAREAQEKMADFVKRRTASAEAKIAQAEAQASAEVRAAAVDAAIKASERVLRQEITGNTAASLVSRGLNDVRSKLQ</sequence>
<dbReference type="InterPro" id="IPR050059">
    <property type="entry name" value="ATP_synthase_B_chain"/>
</dbReference>
<dbReference type="EMBL" id="LCYG01000057">
    <property type="protein sequence ID" value="KLK91231.1"/>
    <property type="molecule type" value="Genomic_DNA"/>
</dbReference>
<dbReference type="Proteomes" id="UP000035489">
    <property type="component" value="Unassembled WGS sequence"/>
</dbReference>
<evidence type="ECO:0000256" key="5">
    <source>
        <dbReference type="ARBA" id="ARBA00022547"/>
    </source>
</evidence>
<keyword evidence="4 15" id="KW-1003">Cell membrane</keyword>